<evidence type="ECO:0000313" key="5">
    <source>
        <dbReference type="EMBL" id="PHN02704.1"/>
    </source>
</evidence>
<keyword evidence="2" id="KW-0238">DNA-binding</keyword>
<dbReference type="Pfam" id="PF00589">
    <property type="entry name" value="Phage_integrase"/>
    <property type="match status" value="1"/>
</dbReference>
<dbReference type="Proteomes" id="UP000223913">
    <property type="component" value="Unassembled WGS sequence"/>
</dbReference>
<reference evidence="5 6" key="1">
    <citation type="submission" date="2017-10" db="EMBL/GenBank/DDBJ databases">
        <title>The draft genome sequence of Lewinella nigricans NBRC 102662.</title>
        <authorList>
            <person name="Wang K."/>
        </authorList>
    </citation>
    <scope>NUCLEOTIDE SEQUENCE [LARGE SCALE GENOMIC DNA]</scope>
    <source>
        <strain evidence="5 6">NBRC 102662</strain>
    </source>
</reference>
<protein>
    <recommendedName>
        <fullName evidence="4">Tyr recombinase domain-containing protein</fullName>
    </recommendedName>
</protein>
<comment type="similarity">
    <text evidence="1">Belongs to the 'phage' integrase family.</text>
</comment>
<evidence type="ECO:0000259" key="4">
    <source>
        <dbReference type="PROSITE" id="PS51898"/>
    </source>
</evidence>
<keyword evidence="6" id="KW-1185">Reference proteome</keyword>
<dbReference type="GO" id="GO:0003677">
    <property type="term" value="F:DNA binding"/>
    <property type="evidence" value="ECO:0007669"/>
    <property type="project" value="UniProtKB-KW"/>
</dbReference>
<dbReference type="GO" id="GO:0015074">
    <property type="term" value="P:DNA integration"/>
    <property type="evidence" value="ECO:0007669"/>
    <property type="project" value="InterPro"/>
</dbReference>
<evidence type="ECO:0000256" key="3">
    <source>
        <dbReference type="ARBA" id="ARBA00023172"/>
    </source>
</evidence>
<dbReference type="InterPro" id="IPR011010">
    <property type="entry name" value="DNA_brk_join_enz"/>
</dbReference>
<dbReference type="AlphaFoldDB" id="A0A2D0N2H0"/>
<dbReference type="InterPro" id="IPR013762">
    <property type="entry name" value="Integrase-like_cat_sf"/>
</dbReference>
<sequence>MELINFNNFDQEVTLKGPELDLFVQLIKANAERIIQGKGVLDNSKQTYWKSIRVTFFEFLDGLDELSNPKLILRRYKEYLQHQELKQNTKYNALAAAKTLFKEMYDLDLVPVRLDDRVRNFPQQFGNRKAYSRDELDKIFWVISHTEDAYQRSRMQAIFSLFGFSGLRSQEVCNIRIEHIDLHTGDFEVLAKGNRMDFRSMNAPTLHAVSEYLQLDGRNSGFLFLSLSKRNIGGPIATSTLRNYLRDLCRQAGISLKGLHAFRRGVADVMDENGANLQQIAAWLGHGDNIATTVRYFRQKELRDRVREGKGFV</sequence>
<evidence type="ECO:0000256" key="1">
    <source>
        <dbReference type="ARBA" id="ARBA00008857"/>
    </source>
</evidence>
<dbReference type="PROSITE" id="PS51898">
    <property type="entry name" value="TYR_RECOMBINASE"/>
    <property type="match status" value="1"/>
</dbReference>
<name>A0A2D0N2H0_FLAN2</name>
<dbReference type="OrthoDB" id="918094at2"/>
<dbReference type="InterPro" id="IPR050090">
    <property type="entry name" value="Tyrosine_recombinase_XerCD"/>
</dbReference>
<keyword evidence="3" id="KW-0233">DNA recombination</keyword>
<dbReference type="PANTHER" id="PTHR30349:SF41">
    <property type="entry name" value="INTEGRASE_RECOMBINASE PROTEIN MJ0367-RELATED"/>
    <property type="match status" value="1"/>
</dbReference>
<dbReference type="GO" id="GO:0006310">
    <property type="term" value="P:DNA recombination"/>
    <property type="evidence" value="ECO:0007669"/>
    <property type="project" value="UniProtKB-KW"/>
</dbReference>
<accession>A0A2D0N2H0</accession>
<dbReference type="SUPFAM" id="SSF56349">
    <property type="entry name" value="DNA breaking-rejoining enzymes"/>
    <property type="match status" value="1"/>
</dbReference>
<evidence type="ECO:0000313" key="6">
    <source>
        <dbReference type="Proteomes" id="UP000223913"/>
    </source>
</evidence>
<dbReference type="EMBL" id="PDUD01000037">
    <property type="protein sequence ID" value="PHN02704.1"/>
    <property type="molecule type" value="Genomic_DNA"/>
</dbReference>
<dbReference type="RefSeq" id="WP_099153846.1">
    <property type="nucleotide sequence ID" value="NZ_PDUD01000037.1"/>
</dbReference>
<gene>
    <name evidence="5" type="ORF">CRP01_30440</name>
</gene>
<dbReference type="Gene3D" id="1.10.443.10">
    <property type="entry name" value="Intergrase catalytic core"/>
    <property type="match status" value="1"/>
</dbReference>
<dbReference type="PANTHER" id="PTHR30349">
    <property type="entry name" value="PHAGE INTEGRASE-RELATED"/>
    <property type="match status" value="1"/>
</dbReference>
<proteinExistence type="inferred from homology"/>
<comment type="caution">
    <text evidence="5">The sequence shown here is derived from an EMBL/GenBank/DDBJ whole genome shotgun (WGS) entry which is preliminary data.</text>
</comment>
<evidence type="ECO:0000256" key="2">
    <source>
        <dbReference type="ARBA" id="ARBA00023125"/>
    </source>
</evidence>
<feature type="domain" description="Tyr recombinase" evidence="4">
    <location>
        <begin position="126"/>
        <end position="311"/>
    </location>
</feature>
<dbReference type="InterPro" id="IPR002104">
    <property type="entry name" value="Integrase_catalytic"/>
</dbReference>
<organism evidence="5 6">
    <name type="scientific">Flavilitoribacter nigricans (strain ATCC 23147 / DSM 23189 / NBRC 102662 / NCIMB 1420 / SS-2)</name>
    <name type="common">Lewinella nigricans</name>
    <dbReference type="NCBI Taxonomy" id="1122177"/>
    <lineage>
        <taxon>Bacteria</taxon>
        <taxon>Pseudomonadati</taxon>
        <taxon>Bacteroidota</taxon>
        <taxon>Saprospiria</taxon>
        <taxon>Saprospirales</taxon>
        <taxon>Lewinellaceae</taxon>
        <taxon>Flavilitoribacter</taxon>
    </lineage>
</organism>